<protein>
    <submittedName>
        <fullName evidence="1">Uncharacterized protein</fullName>
    </submittedName>
</protein>
<dbReference type="AlphaFoldDB" id="A0A7W6A8Y3"/>
<evidence type="ECO:0000313" key="2">
    <source>
        <dbReference type="Proteomes" id="UP000538670"/>
    </source>
</evidence>
<organism evidence="1 2">
    <name type="scientific">Sphingomonas pseudosanguinis</name>
    <dbReference type="NCBI Taxonomy" id="413712"/>
    <lineage>
        <taxon>Bacteria</taxon>
        <taxon>Pseudomonadati</taxon>
        <taxon>Pseudomonadota</taxon>
        <taxon>Alphaproteobacteria</taxon>
        <taxon>Sphingomonadales</taxon>
        <taxon>Sphingomonadaceae</taxon>
        <taxon>Sphingomonas</taxon>
    </lineage>
</organism>
<dbReference type="EMBL" id="JACIDH010000001">
    <property type="protein sequence ID" value="MBB3877763.1"/>
    <property type="molecule type" value="Genomic_DNA"/>
</dbReference>
<dbReference type="RefSeq" id="WP_183949897.1">
    <property type="nucleotide sequence ID" value="NZ_JACIDH010000001.1"/>
</dbReference>
<sequence length="232" mass="26276">MTEGKTVRKNQRWSDLGIEEAERRAAVLDRYVAIDLPTADDDASAASELNLSVYSMTRLAEVWRRHRDPTLLVGMRKALVIGSEAERDKVMAHEVDLDQVRPDRREEIMRRIRIMQRHLSAAEQGEDDIEAAAAEIGVSVPRFRVLLRTWQLHGAADMLPGAKRRGTPWRRRPDHLRRLQLVDEALATTAPTDTKRKAYDAFVRACEEEGITPLSLKRFYGIAAGKLPTPSS</sequence>
<gene>
    <name evidence="1" type="ORF">GGR48_000166</name>
</gene>
<dbReference type="Proteomes" id="UP000538670">
    <property type="component" value="Unassembled WGS sequence"/>
</dbReference>
<proteinExistence type="predicted"/>
<reference evidence="1 2" key="1">
    <citation type="submission" date="2020-08" db="EMBL/GenBank/DDBJ databases">
        <title>Genomic Encyclopedia of Type Strains, Phase IV (KMG-IV): sequencing the most valuable type-strain genomes for metagenomic binning, comparative biology and taxonomic classification.</title>
        <authorList>
            <person name="Goeker M."/>
        </authorList>
    </citation>
    <scope>NUCLEOTIDE SEQUENCE [LARGE SCALE GENOMIC DNA]</scope>
    <source>
        <strain evidence="1 2">DSM 19512</strain>
    </source>
</reference>
<accession>A0A7W6A8Y3</accession>
<keyword evidence="2" id="KW-1185">Reference proteome</keyword>
<comment type="caution">
    <text evidence="1">The sequence shown here is derived from an EMBL/GenBank/DDBJ whole genome shotgun (WGS) entry which is preliminary data.</text>
</comment>
<evidence type="ECO:0000313" key="1">
    <source>
        <dbReference type="EMBL" id="MBB3877763.1"/>
    </source>
</evidence>
<name>A0A7W6A8Y3_9SPHN</name>